<keyword evidence="2" id="KW-0812">Transmembrane</keyword>
<feature type="transmembrane region" description="Helical" evidence="2">
    <location>
        <begin position="511"/>
        <end position="537"/>
    </location>
</feature>
<feature type="region of interest" description="Disordered" evidence="1">
    <location>
        <begin position="180"/>
        <end position="249"/>
    </location>
</feature>
<name>A0A8R1UI17_PRIPA</name>
<dbReference type="EnsemblMetazoa" id="PPA25844.1">
    <property type="protein sequence ID" value="PPA25844.1"/>
    <property type="gene ID" value="WBGene00115398"/>
</dbReference>
<sequence>MWAQMDDAMRSGMGISPKEFISLLFDVNPDPAATAKLQSTTSAVPVDLRKTIEAPGTKPTTQYPVQHPTPTAEQIQTMALMQAQLQFFSWCNSMRFFPNQLMPSAISAPSEPFDLGLWAQLAAFMQSQQQLISSSTPMYTNPSSSAMNTTAHPPAPVSTIPSSSIPPTLNSSLPVSVSTLSSSVSDRDNENQSPLSNLHPSLVLSMGNPLPQIASNTLSNRSLRETKEKKRTPTSLIGHPYLNRPPSRRATHADVQKARVINLSNVAKPTEKEAKRFRIMQKIAHALLSGTDPTELSEYSTALIDTHQDGESKDIPKKENDDWNVPAKLDPFFSIILDGLTHSIVHKTRQIDREFHLRLIKAIEDVPNFGLVNPTLFRIFDLDIDRLSGIEVPNGKFYTQYSLFGYPYFACLIRGGFEDVDAPLYLAGRKSPMLNNAEKEFNILRKIVLWQSAILYKRGIVVDTSILTEVPTRGVLRRSIEKRIIELKKFYVYYGSTLSIVLTNAKKHEEFVMSALTIAYAFQIFLFTAAFLMFPSIDYSSKIISSNFDHVADNSTYLYNLLFLSTVGYCLLRTYYFLHFVVLHCEISKKSLSSSYFVYVKSNVVKCGIFIQITALFYTIFIIFVIARTEKLYRETIHLGTPLIIYFTKRGSGYFKRLYKAEYFVRESIASMKLDEQFRPTEVPELLDLRTNQTSETNFKCAIDYDP</sequence>
<dbReference type="AlphaFoldDB" id="A0A8R1UI17"/>
<evidence type="ECO:0000313" key="3">
    <source>
        <dbReference type="EnsemblMetazoa" id="PPA25844.1"/>
    </source>
</evidence>
<evidence type="ECO:0000313" key="4">
    <source>
        <dbReference type="Proteomes" id="UP000005239"/>
    </source>
</evidence>
<reference evidence="3" key="2">
    <citation type="submission" date="2022-06" db="UniProtKB">
        <authorList>
            <consortium name="EnsemblMetazoa"/>
        </authorList>
    </citation>
    <scope>IDENTIFICATION</scope>
    <source>
        <strain evidence="3">PS312</strain>
    </source>
</reference>
<keyword evidence="4" id="KW-1185">Reference proteome</keyword>
<proteinExistence type="predicted"/>
<feature type="transmembrane region" description="Helical" evidence="2">
    <location>
        <begin position="604"/>
        <end position="627"/>
    </location>
</feature>
<protein>
    <submittedName>
        <fullName evidence="3">Uncharacterized protein</fullName>
    </submittedName>
</protein>
<gene>
    <name evidence="3" type="primary">WBGene00115398</name>
</gene>
<dbReference type="Proteomes" id="UP000005239">
    <property type="component" value="Unassembled WGS sequence"/>
</dbReference>
<keyword evidence="2" id="KW-0472">Membrane</keyword>
<evidence type="ECO:0000256" key="1">
    <source>
        <dbReference type="SAM" id="MobiDB-lite"/>
    </source>
</evidence>
<feature type="transmembrane region" description="Helical" evidence="2">
    <location>
        <begin position="557"/>
        <end position="583"/>
    </location>
</feature>
<keyword evidence="2" id="KW-1133">Transmembrane helix</keyword>
<evidence type="ECO:0000256" key="2">
    <source>
        <dbReference type="SAM" id="Phobius"/>
    </source>
</evidence>
<feature type="region of interest" description="Disordered" evidence="1">
    <location>
        <begin position="135"/>
        <end position="165"/>
    </location>
</feature>
<feature type="compositionally biased region" description="Polar residues" evidence="1">
    <location>
        <begin position="135"/>
        <end position="151"/>
    </location>
</feature>
<reference evidence="4" key="1">
    <citation type="journal article" date="2008" name="Nat. Genet.">
        <title>The Pristionchus pacificus genome provides a unique perspective on nematode lifestyle and parasitism.</title>
        <authorList>
            <person name="Dieterich C."/>
            <person name="Clifton S.W."/>
            <person name="Schuster L.N."/>
            <person name="Chinwalla A."/>
            <person name="Delehaunty K."/>
            <person name="Dinkelacker I."/>
            <person name="Fulton L."/>
            <person name="Fulton R."/>
            <person name="Godfrey J."/>
            <person name="Minx P."/>
            <person name="Mitreva M."/>
            <person name="Roeseler W."/>
            <person name="Tian H."/>
            <person name="Witte H."/>
            <person name="Yang S.P."/>
            <person name="Wilson R.K."/>
            <person name="Sommer R.J."/>
        </authorList>
    </citation>
    <scope>NUCLEOTIDE SEQUENCE [LARGE SCALE GENOMIC DNA]</scope>
    <source>
        <strain evidence="4">PS312</strain>
    </source>
</reference>
<organism evidence="3 4">
    <name type="scientific">Pristionchus pacificus</name>
    <name type="common">Parasitic nematode worm</name>
    <dbReference type="NCBI Taxonomy" id="54126"/>
    <lineage>
        <taxon>Eukaryota</taxon>
        <taxon>Metazoa</taxon>
        <taxon>Ecdysozoa</taxon>
        <taxon>Nematoda</taxon>
        <taxon>Chromadorea</taxon>
        <taxon>Rhabditida</taxon>
        <taxon>Rhabditina</taxon>
        <taxon>Diplogasteromorpha</taxon>
        <taxon>Diplogasteroidea</taxon>
        <taxon>Neodiplogasteridae</taxon>
        <taxon>Pristionchus</taxon>
    </lineage>
</organism>
<accession>A0A8R1UI17</accession>